<proteinExistence type="predicted"/>
<feature type="compositionally biased region" description="Polar residues" evidence="1">
    <location>
        <begin position="139"/>
        <end position="150"/>
    </location>
</feature>
<feature type="compositionally biased region" description="Basic residues" evidence="1">
    <location>
        <begin position="124"/>
        <end position="138"/>
    </location>
</feature>
<feature type="region of interest" description="Disordered" evidence="1">
    <location>
        <begin position="34"/>
        <end position="57"/>
    </location>
</feature>
<feature type="compositionally biased region" description="Basic and acidic residues" evidence="1">
    <location>
        <begin position="207"/>
        <end position="224"/>
    </location>
</feature>
<comment type="caution">
    <text evidence="2">The sequence shown here is derived from an EMBL/GenBank/DDBJ whole genome shotgun (WGS) entry which is preliminary data.</text>
</comment>
<feature type="region of interest" description="Disordered" evidence="1">
    <location>
        <begin position="200"/>
        <end position="261"/>
    </location>
</feature>
<dbReference type="OrthoDB" id="5987498at2759"/>
<organism evidence="2 3">
    <name type="scientific">Paramuricea clavata</name>
    <name type="common">Red gorgonian</name>
    <name type="synonym">Violescent sea-whip</name>
    <dbReference type="NCBI Taxonomy" id="317549"/>
    <lineage>
        <taxon>Eukaryota</taxon>
        <taxon>Metazoa</taxon>
        <taxon>Cnidaria</taxon>
        <taxon>Anthozoa</taxon>
        <taxon>Octocorallia</taxon>
        <taxon>Malacalcyonacea</taxon>
        <taxon>Plexauridae</taxon>
        <taxon>Paramuricea</taxon>
    </lineage>
</organism>
<name>A0A7D9DJQ3_PARCT</name>
<reference evidence="2" key="1">
    <citation type="submission" date="2020-04" db="EMBL/GenBank/DDBJ databases">
        <authorList>
            <person name="Alioto T."/>
            <person name="Alioto T."/>
            <person name="Gomez Garrido J."/>
        </authorList>
    </citation>
    <scope>NUCLEOTIDE SEQUENCE</scope>
    <source>
        <strain evidence="2">A484AB</strain>
    </source>
</reference>
<gene>
    <name evidence="2" type="ORF">PACLA_8A030789</name>
</gene>
<keyword evidence="3" id="KW-1185">Reference proteome</keyword>
<dbReference type="Proteomes" id="UP001152795">
    <property type="component" value="Unassembled WGS sequence"/>
</dbReference>
<feature type="region of interest" description="Disordered" evidence="1">
    <location>
        <begin position="107"/>
        <end position="150"/>
    </location>
</feature>
<accession>A0A7D9DJQ3</accession>
<feature type="compositionally biased region" description="Polar residues" evidence="1">
    <location>
        <begin position="45"/>
        <end position="57"/>
    </location>
</feature>
<evidence type="ECO:0000256" key="1">
    <source>
        <dbReference type="SAM" id="MobiDB-lite"/>
    </source>
</evidence>
<dbReference type="EMBL" id="CACRXK020001188">
    <property type="protein sequence ID" value="CAB3987531.1"/>
    <property type="molecule type" value="Genomic_DNA"/>
</dbReference>
<protein>
    <submittedName>
        <fullName evidence="2">Uncharacterized protein</fullName>
    </submittedName>
</protein>
<evidence type="ECO:0000313" key="2">
    <source>
        <dbReference type="EMBL" id="CAB3987531.1"/>
    </source>
</evidence>
<evidence type="ECO:0000313" key="3">
    <source>
        <dbReference type="Proteomes" id="UP001152795"/>
    </source>
</evidence>
<dbReference type="AlphaFoldDB" id="A0A7D9DJQ3"/>
<sequence length="349" mass="38976">MILHNDVMANGLNPNATGMQVNSLANRRSILPPIATSYNDKHNSRSSYGNTDLKSSQDCNLPRINFNSFGLENSGTLTDTNRNIPKDDSTFSFPRVYTVLPPIGKKFVPSAPPTVNVPNAPSNQRKHKRSTRRPRVKKQPQSTEVENVSKDIVSNSETVVDNASLIKTSVGDSEKISSESFAIHIPDSVLPTIEVNLVETQNITEPQRSDTLKSDGKKQSDEKPGPLGPDAIYSTLSEIVSSDDGYSDNERGSETPFPQFSTIPDDLRLYADVYPSSPPPNERRAKIAVEKTRQLLVEENEYRISFMEDVGHRRRNATCVELDDALKNAIQLLRDLFLRKTMEELCMLW</sequence>